<proteinExistence type="predicted"/>
<dbReference type="Proteomes" id="UP001054889">
    <property type="component" value="Unassembled WGS sequence"/>
</dbReference>
<dbReference type="AlphaFoldDB" id="A0AAV5E1Z1"/>
<sequence length="98" mass="10804">MVEVVDILTDVEAAFQRCEGEDDIAAVRRSGSVGAFLARAEASTRRICCAAHRPPQFPSTTRNPCNLMRKTEAVKVPDGMMLCHPFLRAFTTYAKSKS</sequence>
<protein>
    <submittedName>
        <fullName evidence="1">Uncharacterized protein</fullName>
    </submittedName>
</protein>
<evidence type="ECO:0000313" key="1">
    <source>
        <dbReference type="EMBL" id="GJN16429.1"/>
    </source>
</evidence>
<comment type="caution">
    <text evidence="1">The sequence shown here is derived from an EMBL/GenBank/DDBJ whole genome shotgun (WGS) entry which is preliminary data.</text>
</comment>
<organism evidence="1 2">
    <name type="scientific">Eleusine coracana subsp. coracana</name>
    <dbReference type="NCBI Taxonomy" id="191504"/>
    <lineage>
        <taxon>Eukaryota</taxon>
        <taxon>Viridiplantae</taxon>
        <taxon>Streptophyta</taxon>
        <taxon>Embryophyta</taxon>
        <taxon>Tracheophyta</taxon>
        <taxon>Spermatophyta</taxon>
        <taxon>Magnoliopsida</taxon>
        <taxon>Liliopsida</taxon>
        <taxon>Poales</taxon>
        <taxon>Poaceae</taxon>
        <taxon>PACMAD clade</taxon>
        <taxon>Chloridoideae</taxon>
        <taxon>Cynodonteae</taxon>
        <taxon>Eleusininae</taxon>
        <taxon>Eleusine</taxon>
    </lineage>
</organism>
<reference evidence="1" key="2">
    <citation type="submission" date="2021-12" db="EMBL/GenBank/DDBJ databases">
        <title>Resequencing data analysis of finger millet.</title>
        <authorList>
            <person name="Hatakeyama M."/>
            <person name="Aluri S."/>
            <person name="Balachadran M.T."/>
            <person name="Sivarajan S.R."/>
            <person name="Poveda L."/>
            <person name="Shimizu-Inatsugi R."/>
            <person name="Schlapbach R."/>
            <person name="Sreeman S.M."/>
            <person name="Shimizu K.K."/>
        </authorList>
    </citation>
    <scope>NUCLEOTIDE SEQUENCE</scope>
</reference>
<gene>
    <name evidence="1" type="primary">gb03416</name>
    <name evidence="1" type="ORF">PR202_gb03416</name>
</gene>
<name>A0AAV5E1Z1_ELECO</name>
<accession>A0AAV5E1Z1</accession>
<dbReference type="EMBL" id="BQKI01000072">
    <property type="protein sequence ID" value="GJN16429.1"/>
    <property type="molecule type" value="Genomic_DNA"/>
</dbReference>
<keyword evidence="2" id="KW-1185">Reference proteome</keyword>
<evidence type="ECO:0000313" key="2">
    <source>
        <dbReference type="Proteomes" id="UP001054889"/>
    </source>
</evidence>
<reference evidence="1" key="1">
    <citation type="journal article" date="2018" name="DNA Res.">
        <title>Multiple hybrid de novo genome assembly of finger millet, an orphan allotetraploid crop.</title>
        <authorList>
            <person name="Hatakeyama M."/>
            <person name="Aluri S."/>
            <person name="Balachadran M.T."/>
            <person name="Sivarajan S.R."/>
            <person name="Patrignani A."/>
            <person name="Gruter S."/>
            <person name="Poveda L."/>
            <person name="Shimizu-Inatsugi R."/>
            <person name="Baeten J."/>
            <person name="Francoijs K.J."/>
            <person name="Nataraja K.N."/>
            <person name="Reddy Y.A.N."/>
            <person name="Phadnis S."/>
            <person name="Ravikumar R.L."/>
            <person name="Schlapbach R."/>
            <person name="Sreeman S.M."/>
            <person name="Shimizu K.K."/>
        </authorList>
    </citation>
    <scope>NUCLEOTIDE SEQUENCE</scope>
</reference>